<evidence type="ECO:0000256" key="1">
    <source>
        <dbReference type="ARBA" id="ARBA00006484"/>
    </source>
</evidence>
<keyword evidence="3" id="KW-0520">NAD</keyword>
<dbReference type="Pfam" id="PF13561">
    <property type="entry name" value="adh_short_C2"/>
    <property type="match status" value="1"/>
</dbReference>
<comment type="similarity">
    <text evidence="1">Belongs to the short-chain dehydrogenases/reductases (SDR) family.</text>
</comment>
<dbReference type="Gene3D" id="3.40.50.720">
    <property type="entry name" value="NAD(P)-binding Rossmann-like Domain"/>
    <property type="match status" value="1"/>
</dbReference>
<evidence type="ECO:0000313" key="6">
    <source>
        <dbReference type="Proteomes" id="UP001154265"/>
    </source>
</evidence>
<evidence type="ECO:0000259" key="4">
    <source>
        <dbReference type="SMART" id="SM00822"/>
    </source>
</evidence>
<dbReference type="PRINTS" id="PR00081">
    <property type="entry name" value="GDHRDH"/>
</dbReference>
<reference evidence="5" key="2">
    <citation type="submission" date="2022-01" db="EMBL/GenBank/DDBJ databases">
        <authorList>
            <person name="Zivanovic Y."/>
            <person name="Moreira D."/>
            <person name="Lopez-Garcia P."/>
        </authorList>
    </citation>
    <scope>NUCLEOTIDE SEQUENCE</scope>
    <source>
        <strain evidence="5">G9</strain>
    </source>
</reference>
<dbReference type="InterPro" id="IPR057326">
    <property type="entry name" value="KR_dom"/>
</dbReference>
<dbReference type="InterPro" id="IPR020904">
    <property type="entry name" value="Sc_DH/Rdtase_CS"/>
</dbReference>
<dbReference type="PROSITE" id="PS00061">
    <property type="entry name" value="ADH_SHORT"/>
    <property type="match status" value="1"/>
</dbReference>
<evidence type="ECO:0000256" key="3">
    <source>
        <dbReference type="ARBA" id="ARBA00023027"/>
    </source>
</evidence>
<dbReference type="InterPro" id="IPR036291">
    <property type="entry name" value="NAD(P)-bd_dom_sf"/>
</dbReference>
<comment type="caution">
    <text evidence="5">The sequence shown here is derived from an EMBL/GenBank/DDBJ whole genome shotgun (WGS) entry which is preliminary data.</text>
</comment>
<name>A0ABT6F3D3_9SYNE</name>
<dbReference type="PANTHER" id="PTHR24321:SF8">
    <property type="entry name" value="ESTRADIOL 17-BETA-DEHYDROGENASE 8-RELATED"/>
    <property type="match status" value="1"/>
</dbReference>
<proteinExistence type="inferred from homology"/>
<keyword evidence="6" id="KW-1185">Reference proteome</keyword>
<dbReference type="EMBL" id="JAKKUT010000008">
    <property type="protein sequence ID" value="MDG2992379.1"/>
    <property type="molecule type" value="Genomic_DNA"/>
</dbReference>
<sequence length="260" mass="26637">MMSFENQPVLVTGATSGIGRAIAVAFGQVGAKVGVLGRDATRANQVVTEIQAAGGEAIPLLADVQDACQTETAINQFAQEAGGLVAAVNAAGLDLEQSLVDYSLAEFDAVFGTNVRGLFVCMQAEIRAMRPQKTGAILNLTSIAARHEVPHNALYNASKAAVSMLTRCAALEEGPQGIRVNELAPGPVDTPMLRGFLAKAGADGITAGEALLAQVSPLGRIGTPEELAQAAVFLCSPEAAYITGACLTVDGGFSLGVRLS</sequence>
<dbReference type="Proteomes" id="UP001154265">
    <property type="component" value="Unassembled WGS sequence"/>
</dbReference>
<dbReference type="SMART" id="SM00822">
    <property type="entry name" value="PKS_KR"/>
    <property type="match status" value="1"/>
</dbReference>
<reference evidence="5" key="1">
    <citation type="journal article" date="2022" name="Genome Biol. Evol.">
        <title>A New Gene Family Diagnostic for Intracellular Biomineralization of Amorphous Ca Carbonates by Cyanobacteria.</title>
        <authorList>
            <person name="Benzerara K."/>
            <person name="Duprat E."/>
            <person name="Bitard-Feildel T."/>
            <person name="Caumes G."/>
            <person name="Cassier-Chauvat C."/>
            <person name="Chauvat F."/>
            <person name="Dezi M."/>
            <person name="Diop S.I."/>
            <person name="Gaschignard G."/>
            <person name="Gorgen S."/>
            <person name="Gugger M."/>
            <person name="Lopez-Garcia P."/>
            <person name="Millet M."/>
            <person name="Skouri-Panet F."/>
            <person name="Moreira D."/>
            <person name="Callebaut I."/>
        </authorList>
    </citation>
    <scope>NUCLEOTIDE SEQUENCE</scope>
    <source>
        <strain evidence="5">G9</strain>
    </source>
</reference>
<dbReference type="PRINTS" id="PR00080">
    <property type="entry name" value="SDRFAMILY"/>
</dbReference>
<feature type="domain" description="Ketoreductase" evidence="4">
    <location>
        <begin position="7"/>
        <end position="186"/>
    </location>
</feature>
<dbReference type="RefSeq" id="WP_277868293.1">
    <property type="nucleotide sequence ID" value="NZ_JAKKUT010000008.1"/>
</dbReference>
<dbReference type="CDD" id="cd05233">
    <property type="entry name" value="SDR_c"/>
    <property type="match status" value="1"/>
</dbReference>
<dbReference type="PANTHER" id="PTHR24321">
    <property type="entry name" value="DEHYDROGENASES, SHORT CHAIN"/>
    <property type="match status" value="1"/>
</dbReference>
<dbReference type="SUPFAM" id="SSF51735">
    <property type="entry name" value="NAD(P)-binding Rossmann-fold domains"/>
    <property type="match status" value="1"/>
</dbReference>
<evidence type="ECO:0000256" key="2">
    <source>
        <dbReference type="ARBA" id="ARBA00023002"/>
    </source>
</evidence>
<dbReference type="InterPro" id="IPR002347">
    <property type="entry name" value="SDR_fam"/>
</dbReference>
<organism evidence="5 6">
    <name type="scientific">Candidatus Synechococcus calcipolaris G9</name>
    <dbReference type="NCBI Taxonomy" id="1497997"/>
    <lineage>
        <taxon>Bacteria</taxon>
        <taxon>Bacillati</taxon>
        <taxon>Cyanobacteriota</taxon>
        <taxon>Cyanophyceae</taxon>
        <taxon>Synechococcales</taxon>
        <taxon>Synechococcaceae</taxon>
        <taxon>Synechococcus</taxon>
    </lineage>
</organism>
<evidence type="ECO:0000313" key="5">
    <source>
        <dbReference type="EMBL" id="MDG2992379.1"/>
    </source>
</evidence>
<protein>
    <submittedName>
        <fullName evidence="5">SDR family oxidoreductase</fullName>
    </submittedName>
</protein>
<accession>A0ABT6F3D3</accession>
<gene>
    <name evidence="5" type="ORF">L3556_15775</name>
</gene>
<keyword evidence="2" id="KW-0560">Oxidoreductase</keyword>